<gene>
    <name evidence="1" type="ORF">BBF96_06510</name>
</gene>
<sequence>MGVGSIFGFSNGILINRFKAPVAMILPGGIGNTIDLLTVYKYYLERYNYNFKGVIVNKIWKQKYYSTKEYLEISFSKNNINCFGYFPMLSNLTQI</sequence>
<evidence type="ECO:0000313" key="1">
    <source>
        <dbReference type="EMBL" id="AZR73066.1"/>
    </source>
</evidence>
<proteinExistence type="predicted"/>
<dbReference type="OrthoDB" id="9773206at2"/>
<organism evidence="1 2">
    <name type="scientific">Anoxybacter fermentans</name>
    <dbReference type="NCBI Taxonomy" id="1323375"/>
    <lineage>
        <taxon>Bacteria</taxon>
        <taxon>Bacillati</taxon>
        <taxon>Bacillota</taxon>
        <taxon>Clostridia</taxon>
        <taxon>Halanaerobiales</taxon>
        <taxon>Anoxybacter</taxon>
    </lineage>
</organism>
<protein>
    <submittedName>
        <fullName evidence="1">Uncharacterized protein</fullName>
    </submittedName>
</protein>
<dbReference type="InterPro" id="IPR027417">
    <property type="entry name" value="P-loop_NTPase"/>
</dbReference>
<reference evidence="1 2" key="1">
    <citation type="submission" date="2016-07" db="EMBL/GenBank/DDBJ databases">
        <title>Genome and transcriptome analysis of iron-reducing fermentative bacteria Anoxybacter fermentans.</title>
        <authorList>
            <person name="Zeng X."/>
            <person name="Shao Z."/>
        </authorList>
    </citation>
    <scope>NUCLEOTIDE SEQUENCE [LARGE SCALE GENOMIC DNA]</scope>
    <source>
        <strain evidence="1 2">DY22613</strain>
    </source>
</reference>
<dbReference type="Proteomes" id="UP000267250">
    <property type="component" value="Chromosome"/>
</dbReference>
<dbReference type="EMBL" id="CP016379">
    <property type="protein sequence ID" value="AZR73066.1"/>
    <property type="molecule type" value="Genomic_DNA"/>
</dbReference>
<accession>A0A3S9SXI6</accession>
<keyword evidence="2" id="KW-1185">Reference proteome</keyword>
<dbReference type="KEGG" id="aft:BBF96_06510"/>
<evidence type="ECO:0000313" key="2">
    <source>
        <dbReference type="Proteomes" id="UP000267250"/>
    </source>
</evidence>
<dbReference type="AlphaFoldDB" id="A0A3S9SXI6"/>
<name>A0A3S9SXI6_9FIRM</name>
<dbReference type="SUPFAM" id="SSF52540">
    <property type="entry name" value="P-loop containing nucleoside triphosphate hydrolases"/>
    <property type="match status" value="1"/>
</dbReference>